<evidence type="ECO:0000259" key="13">
    <source>
        <dbReference type="PROSITE" id="PS50262"/>
    </source>
</evidence>
<dbReference type="GeneID" id="115828819"/>
<feature type="transmembrane region" description="Helical" evidence="12">
    <location>
        <begin position="291"/>
        <end position="311"/>
    </location>
</feature>
<evidence type="ECO:0000256" key="1">
    <source>
        <dbReference type="ARBA" id="ARBA00004651"/>
    </source>
</evidence>
<dbReference type="InterPro" id="IPR017452">
    <property type="entry name" value="GPCR_Rhodpsn_7TM"/>
</dbReference>
<sequence length="338" mass="38411">MESNNLGKYNTVQYCFPSQNSSCIKEIRSRFVSIALYMFFSTISLSTVFLNLLVIISISHFKQLHTPTNLLILSLAVADLMVGAIVMPMESIRLIETCWYFGEIFCATYPIIVYVVVSASLGNLVFISVDRYIAISDPLRYTTRVTFRKTLFCIGICWSSSLTYSVVLLYGHLCEPMVHVACYGDCVIVTHFTLVFTDVIVSLLCPCMIIITLYIKIFIMARKQMNIINEINLCIKHNERAALPKKSQHKAAKTLGIVVMEYVIFWVPYYISALTNDSVSSSSVFTVVFGWIVYLNSCLNPVIYALFYPWFRISSKHILTLRIMETSSSCMNLFPANE</sequence>
<evidence type="ECO:0000313" key="14">
    <source>
        <dbReference type="Proteomes" id="UP000504632"/>
    </source>
</evidence>
<dbReference type="FunCoup" id="A0A6J2WWX2">
    <property type="interactions" value="8"/>
</dbReference>
<evidence type="ECO:0000256" key="5">
    <source>
        <dbReference type="ARBA" id="ARBA00023040"/>
    </source>
</evidence>
<evidence type="ECO:0000256" key="10">
    <source>
        <dbReference type="ARBA" id="ARBA00023224"/>
    </source>
</evidence>
<dbReference type="RefSeq" id="XP_030648779.1">
    <property type="nucleotide sequence ID" value="XM_030792919.1"/>
</dbReference>
<proteinExistence type="inferred from homology"/>
<dbReference type="GO" id="GO:0001594">
    <property type="term" value="F:trace-amine receptor activity"/>
    <property type="evidence" value="ECO:0007669"/>
    <property type="project" value="InterPro"/>
</dbReference>
<dbReference type="InterPro" id="IPR000276">
    <property type="entry name" value="GPCR_Rhodpsn"/>
</dbReference>
<keyword evidence="3 11" id="KW-0812">Transmembrane</keyword>
<keyword evidence="8 11" id="KW-0675">Receptor</keyword>
<dbReference type="InterPro" id="IPR009132">
    <property type="entry name" value="TAAR_fam"/>
</dbReference>
<gene>
    <name evidence="15" type="primary">LOC115828819</name>
</gene>
<evidence type="ECO:0000256" key="7">
    <source>
        <dbReference type="ARBA" id="ARBA00023157"/>
    </source>
</evidence>
<feature type="transmembrane region" description="Helical" evidence="12">
    <location>
        <begin position="109"/>
        <end position="129"/>
    </location>
</feature>
<feature type="domain" description="G-protein coupled receptors family 1 profile" evidence="13">
    <location>
        <begin position="50"/>
        <end position="304"/>
    </location>
</feature>
<dbReference type="PANTHER" id="PTHR24249">
    <property type="entry name" value="HISTAMINE RECEPTOR-RELATED G-PROTEIN COUPLED RECEPTOR"/>
    <property type="match status" value="1"/>
</dbReference>
<reference evidence="15" key="1">
    <citation type="submission" date="2025-08" db="UniProtKB">
        <authorList>
            <consortium name="RefSeq"/>
        </authorList>
    </citation>
    <scope>IDENTIFICATION</scope>
</reference>
<evidence type="ECO:0000256" key="3">
    <source>
        <dbReference type="ARBA" id="ARBA00022692"/>
    </source>
</evidence>
<dbReference type="Proteomes" id="UP000504632">
    <property type="component" value="Chromosome 15"/>
</dbReference>
<evidence type="ECO:0000256" key="2">
    <source>
        <dbReference type="ARBA" id="ARBA00022475"/>
    </source>
</evidence>
<keyword evidence="9" id="KW-0325">Glycoprotein</keyword>
<dbReference type="Pfam" id="PF00001">
    <property type="entry name" value="7tm_1"/>
    <property type="match status" value="1"/>
</dbReference>
<comment type="subcellular location">
    <subcellularLocation>
        <location evidence="1">Cell membrane</location>
        <topology evidence="1">Multi-pass membrane protein</topology>
    </subcellularLocation>
</comment>
<dbReference type="PANTHER" id="PTHR24249:SF381">
    <property type="entry name" value="TRACE AMINE ASSOCIATED RECEPTOR 19P-RELATED"/>
    <property type="match status" value="1"/>
</dbReference>
<accession>A0A6J2WWX2</accession>
<feature type="transmembrane region" description="Helical" evidence="12">
    <location>
        <begin position="191"/>
        <end position="215"/>
    </location>
</feature>
<feature type="transmembrane region" description="Helical" evidence="12">
    <location>
        <begin position="254"/>
        <end position="271"/>
    </location>
</feature>
<evidence type="ECO:0000256" key="12">
    <source>
        <dbReference type="SAM" id="Phobius"/>
    </source>
</evidence>
<dbReference type="InParanoid" id="A0A6J2WWX2"/>
<feature type="transmembrane region" description="Helical" evidence="12">
    <location>
        <begin position="70"/>
        <end position="89"/>
    </location>
</feature>
<organism evidence="14 15">
    <name type="scientific">Chanos chanos</name>
    <name type="common">Milkfish</name>
    <name type="synonym">Mugil chanos</name>
    <dbReference type="NCBI Taxonomy" id="29144"/>
    <lineage>
        <taxon>Eukaryota</taxon>
        <taxon>Metazoa</taxon>
        <taxon>Chordata</taxon>
        <taxon>Craniata</taxon>
        <taxon>Vertebrata</taxon>
        <taxon>Euteleostomi</taxon>
        <taxon>Actinopterygii</taxon>
        <taxon>Neopterygii</taxon>
        <taxon>Teleostei</taxon>
        <taxon>Ostariophysi</taxon>
        <taxon>Gonorynchiformes</taxon>
        <taxon>Chanidae</taxon>
        <taxon>Chanos</taxon>
    </lineage>
</organism>
<dbReference type="PROSITE" id="PS50262">
    <property type="entry name" value="G_PROTEIN_RECEP_F1_2"/>
    <property type="match status" value="1"/>
</dbReference>
<dbReference type="PROSITE" id="PS00237">
    <property type="entry name" value="G_PROTEIN_RECEP_F1_1"/>
    <property type="match status" value="1"/>
</dbReference>
<dbReference type="FunFam" id="1.20.1070.10:FF:000279">
    <property type="entry name" value="Trace amine-associated receptor 16f"/>
    <property type="match status" value="1"/>
</dbReference>
<feature type="transmembrane region" description="Helical" evidence="12">
    <location>
        <begin position="34"/>
        <end position="58"/>
    </location>
</feature>
<dbReference type="GO" id="GO:0005886">
    <property type="term" value="C:plasma membrane"/>
    <property type="evidence" value="ECO:0007669"/>
    <property type="project" value="UniProtKB-SubCell"/>
</dbReference>
<evidence type="ECO:0000256" key="11">
    <source>
        <dbReference type="RuleBase" id="RU000688"/>
    </source>
</evidence>
<name>A0A6J2WWX2_CHACN</name>
<keyword evidence="10 11" id="KW-0807">Transducer</keyword>
<evidence type="ECO:0000256" key="8">
    <source>
        <dbReference type="ARBA" id="ARBA00023170"/>
    </source>
</evidence>
<keyword evidence="4 12" id="KW-1133">Transmembrane helix</keyword>
<keyword evidence="14" id="KW-1185">Reference proteome</keyword>
<keyword evidence="5 11" id="KW-0297">G-protein coupled receptor</keyword>
<keyword evidence="2" id="KW-1003">Cell membrane</keyword>
<evidence type="ECO:0000256" key="6">
    <source>
        <dbReference type="ARBA" id="ARBA00023136"/>
    </source>
</evidence>
<evidence type="ECO:0000313" key="15">
    <source>
        <dbReference type="RefSeq" id="XP_030648779.1"/>
    </source>
</evidence>
<dbReference type="CDD" id="cd15055">
    <property type="entry name" value="7tmA_TAARs"/>
    <property type="match status" value="1"/>
</dbReference>
<dbReference type="PRINTS" id="PR01830">
    <property type="entry name" value="TRACEAMINER"/>
</dbReference>
<feature type="transmembrane region" description="Helical" evidence="12">
    <location>
        <begin position="150"/>
        <end position="171"/>
    </location>
</feature>
<dbReference type="InterPro" id="IPR050569">
    <property type="entry name" value="TAAR"/>
</dbReference>
<keyword evidence="6 12" id="KW-0472">Membrane</keyword>
<comment type="similarity">
    <text evidence="11">Belongs to the G-protein coupled receptor 1 family.</text>
</comment>
<dbReference type="SUPFAM" id="SSF81321">
    <property type="entry name" value="Family A G protein-coupled receptor-like"/>
    <property type="match status" value="1"/>
</dbReference>
<evidence type="ECO:0000256" key="4">
    <source>
        <dbReference type="ARBA" id="ARBA00022989"/>
    </source>
</evidence>
<evidence type="ECO:0000256" key="9">
    <source>
        <dbReference type="ARBA" id="ARBA00023180"/>
    </source>
</evidence>
<dbReference type="Gene3D" id="1.20.1070.10">
    <property type="entry name" value="Rhodopsin 7-helix transmembrane proteins"/>
    <property type="match status" value="1"/>
</dbReference>
<keyword evidence="7" id="KW-1015">Disulfide bond</keyword>
<protein>
    <submittedName>
        <fullName evidence="15">Trace amine-associated receptor 13c-like</fullName>
    </submittedName>
</protein>
<dbReference type="OrthoDB" id="10042731at2759"/>
<dbReference type="PRINTS" id="PR00237">
    <property type="entry name" value="GPCRRHODOPSN"/>
</dbReference>
<dbReference type="AlphaFoldDB" id="A0A6J2WWX2"/>